<name>G0HB67_CORVD</name>
<organism evidence="2 3">
    <name type="scientific">Corynebacterium variabile (strain DSM 44702 / CIP 107183 / JCM 12073 / NCIMB 30131)</name>
    <name type="common">Corynebacterium mooreparkense</name>
    <dbReference type="NCBI Taxonomy" id="858619"/>
    <lineage>
        <taxon>Bacteria</taxon>
        <taxon>Bacillati</taxon>
        <taxon>Actinomycetota</taxon>
        <taxon>Actinomycetes</taxon>
        <taxon>Mycobacteriales</taxon>
        <taxon>Corynebacteriaceae</taxon>
        <taxon>Corynebacterium</taxon>
    </lineage>
</organism>
<evidence type="ECO:0000313" key="3">
    <source>
        <dbReference type="Proteomes" id="UP000006659"/>
    </source>
</evidence>
<accession>G0HB67</accession>
<dbReference type="AlphaFoldDB" id="G0HB67"/>
<gene>
    <name evidence="2" type="ordered locus">CVAR_0838</name>
</gene>
<dbReference type="HOGENOM" id="CLU_2154155_0_0_11"/>
<dbReference type="EMBL" id="CP002917">
    <property type="protein sequence ID" value="AEK36192.1"/>
    <property type="molecule type" value="Genomic_DNA"/>
</dbReference>
<protein>
    <submittedName>
        <fullName evidence="2">Uncharacterized protein</fullName>
    </submittedName>
</protein>
<evidence type="ECO:0000256" key="1">
    <source>
        <dbReference type="SAM" id="MobiDB-lite"/>
    </source>
</evidence>
<evidence type="ECO:0000313" key="2">
    <source>
        <dbReference type="EMBL" id="AEK36192.1"/>
    </source>
</evidence>
<proteinExistence type="predicted"/>
<feature type="region of interest" description="Disordered" evidence="1">
    <location>
        <begin position="36"/>
        <end position="57"/>
    </location>
</feature>
<dbReference type="RefSeq" id="WP_014009380.1">
    <property type="nucleotide sequence ID" value="NC_015859.1"/>
</dbReference>
<dbReference type="STRING" id="858619.CVAR_0838"/>
<sequence length="111" mass="12240">MTNIARAAEVLWLPEPHLSTRECDDQARELAQALADATPPLLMPDLPEPTRWKQNEEPEWDACYTTVSPAGYEGRIIVEDSDEKWEASAGDIRALALAMLAAAAYAEGNQE</sequence>
<dbReference type="Proteomes" id="UP000006659">
    <property type="component" value="Chromosome"/>
</dbReference>
<dbReference type="KEGG" id="cva:CVAR_0838"/>
<reference evidence="2 3" key="1">
    <citation type="journal article" date="2011" name="BMC Genomics">
        <title>Complete genome sequence of Corynebacterium variabile DSM 44702 isolated from the surface of smear-ripened cheeses and insights into cheese ripening and flavor generation.</title>
        <authorList>
            <person name="Schroeder J."/>
            <person name="Maus I."/>
            <person name="Trost E."/>
            <person name="Tauch A."/>
        </authorList>
    </citation>
    <scope>NUCLEOTIDE SEQUENCE [LARGE SCALE GENOMIC DNA]</scope>
    <source>
        <strain evidence="3">DSM 44702 / JCM 12073 / NCIMB 30131</strain>
    </source>
</reference>